<comment type="caution">
    <text evidence="6">The sequence shown here is derived from an EMBL/GenBank/DDBJ whole genome shotgun (WGS) entry which is preliminary data.</text>
</comment>
<gene>
    <name evidence="6" type="ORF">RFULGI_LOCUS8112</name>
</gene>
<dbReference type="Proteomes" id="UP000789396">
    <property type="component" value="Unassembled WGS sequence"/>
</dbReference>
<dbReference type="PROSITE" id="PS00107">
    <property type="entry name" value="PROTEIN_KINASE_ATP"/>
    <property type="match status" value="1"/>
</dbReference>
<sequence length="667" mass="76151">MNGTKYPTNGTCQRKEDKENYGKRRSEIVNLDISNQNLEDGKGRPMPRVLNFSYNNYEQIILKDFFGLAHLIVNNNQLKELSLRGTKNLQELNCSNNFLLTNLTLDYSATDATFTTTKTATSTEIVCINNDSAFLGSTIGLGVYSGISTLDQNYPNKEEVKEIKWREKEKKLTVALIITDFPQLEKINARENKLTQLHLKNCPQLTYLNCQYNNLTELTITNCPNLQEIYAYGNQLTNLNLSNNQQLEALQISNNNFSSDLSFLSHLVNSKGLYLGNNKFTGSLEPLRNLQKLEGLYINNTDLSQGLEFLPDSIKDFRCQGTKFEKELKDFDQQRVLSGSSQTEDADKDCVIFYEEEKTLHELISEKHRENIPNELSEQYNDLCQKIKQLLQDNQKKIITLNKTQDLGQLITQEVINKMTEMVEESDKIFSVTEKPILENKIGEGGYGEVYRGKHEARDVAIKKLLLNDNDKKQEIRNEINILKRLKDRNIIQYYGVYYEGREILIIMDYAENGTLTRQITKGLIYIHGKNIIHRDLKSLNVLMTTGNQAKISDFGLSIKNISSLQSDSIVGKIAAKCTTPFEKSDDNSIVFEIAFNNIKEIIPADTPKNIQDIIKGYVDESNDNIFEQSQNQTIDNQTSICDIELGENDFTNQEQTSLQIQKATLI</sequence>
<dbReference type="AlphaFoldDB" id="A0A9N9DMH2"/>
<dbReference type="InterPro" id="IPR008271">
    <property type="entry name" value="Ser/Thr_kinase_AS"/>
</dbReference>
<dbReference type="InterPro" id="IPR017441">
    <property type="entry name" value="Protein_kinase_ATP_BS"/>
</dbReference>
<dbReference type="PROSITE" id="PS50011">
    <property type="entry name" value="PROTEIN_KINASE_DOM"/>
    <property type="match status" value="1"/>
</dbReference>
<accession>A0A9N9DMH2</accession>
<dbReference type="GO" id="GO:0005524">
    <property type="term" value="F:ATP binding"/>
    <property type="evidence" value="ECO:0007669"/>
    <property type="project" value="UniProtKB-UniRule"/>
</dbReference>
<dbReference type="InterPro" id="IPR051824">
    <property type="entry name" value="LRR_Rcpt-Like_S/T_Kinase"/>
</dbReference>
<dbReference type="Gene3D" id="3.30.200.20">
    <property type="entry name" value="Phosphorylase Kinase, domain 1"/>
    <property type="match status" value="1"/>
</dbReference>
<dbReference type="Gene3D" id="1.10.510.10">
    <property type="entry name" value="Transferase(Phosphotransferase) domain 1"/>
    <property type="match status" value="1"/>
</dbReference>
<evidence type="ECO:0000256" key="1">
    <source>
        <dbReference type="ARBA" id="ARBA00022741"/>
    </source>
</evidence>
<proteinExistence type="predicted"/>
<dbReference type="InterPro" id="IPR000719">
    <property type="entry name" value="Prot_kinase_dom"/>
</dbReference>
<evidence type="ECO:0000313" key="6">
    <source>
        <dbReference type="EMBL" id="CAG8641877.1"/>
    </source>
</evidence>
<dbReference type="InterPro" id="IPR011009">
    <property type="entry name" value="Kinase-like_dom_sf"/>
</dbReference>
<protein>
    <submittedName>
        <fullName evidence="6">17099_t:CDS:1</fullName>
    </submittedName>
</protein>
<feature type="non-terminal residue" evidence="6">
    <location>
        <position position="1"/>
    </location>
</feature>
<dbReference type="GO" id="GO:0004672">
    <property type="term" value="F:protein kinase activity"/>
    <property type="evidence" value="ECO:0007669"/>
    <property type="project" value="InterPro"/>
</dbReference>
<feature type="region of interest" description="Disordered" evidence="4">
    <location>
        <begin position="1"/>
        <end position="21"/>
    </location>
</feature>
<dbReference type="Pfam" id="PF00069">
    <property type="entry name" value="Pkinase"/>
    <property type="match status" value="1"/>
</dbReference>
<evidence type="ECO:0000313" key="7">
    <source>
        <dbReference type="Proteomes" id="UP000789396"/>
    </source>
</evidence>
<dbReference type="Gene3D" id="3.80.10.10">
    <property type="entry name" value="Ribonuclease Inhibitor"/>
    <property type="match status" value="2"/>
</dbReference>
<feature type="binding site" evidence="3">
    <location>
        <position position="464"/>
    </location>
    <ligand>
        <name>ATP</name>
        <dbReference type="ChEBI" id="CHEBI:30616"/>
    </ligand>
</feature>
<keyword evidence="7" id="KW-1185">Reference proteome</keyword>
<keyword evidence="2 3" id="KW-0067">ATP-binding</keyword>
<dbReference type="EMBL" id="CAJVPZ010012659">
    <property type="protein sequence ID" value="CAG8641877.1"/>
    <property type="molecule type" value="Genomic_DNA"/>
</dbReference>
<name>A0A9N9DMH2_9GLOM</name>
<dbReference type="GO" id="GO:0005886">
    <property type="term" value="C:plasma membrane"/>
    <property type="evidence" value="ECO:0007669"/>
    <property type="project" value="TreeGrafter"/>
</dbReference>
<evidence type="ECO:0000256" key="2">
    <source>
        <dbReference type="ARBA" id="ARBA00022840"/>
    </source>
</evidence>
<dbReference type="PROSITE" id="PS00108">
    <property type="entry name" value="PROTEIN_KINASE_ST"/>
    <property type="match status" value="1"/>
</dbReference>
<dbReference type="SUPFAM" id="SSF52058">
    <property type="entry name" value="L domain-like"/>
    <property type="match status" value="1"/>
</dbReference>
<dbReference type="OrthoDB" id="4062651at2759"/>
<dbReference type="SUPFAM" id="SSF56112">
    <property type="entry name" value="Protein kinase-like (PK-like)"/>
    <property type="match status" value="1"/>
</dbReference>
<dbReference type="InterPro" id="IPR032675">
    <property type="entry name" value="LRR_dom_sf"/>
</dbReference>
<reference evidence="6" key="1">
    <citation type="submission" date="2021-06" db="EMBL/GenBank/DDBJ databases">
        <authorList>
            <person name="Kallberg Y."/>
            <person name="Tangrot J."/>
            <person name="Rosling A."/>
        </authorList>
    </citation>
    <scope>NUCLEOTIDE SEQUENCE</scope>
    <source>
        <strain evidence="6">IN212</strain>
    </source>
</reference>
<evidence type="ECO:0000256" key="3">
    <source>
        <dbReference type="PROSITE-ProRule" id="PRU10141"/>
    </source>
</evidence>
<feature type="domain" description="Protein kinase" evidence="5">
    <location>
        <begin position="436"/>
        <end position="667"/>
    </location>
</feature>
<organism evidence="6 7">
    <name type="scientific">Racocetra fulgida</name>
    <dbReference type="NCBI Taxonomy" id="60492"/>
    <lineage>
        <taxon>Eukaryota</taxon>
        <taxon>Fungi</taxon>
        <taxon>Fungi incertae sedis</taxon>
        <taxon>Mucoromycota</taxon>
        <taxon>Glomeromycotina</taxon>
        <taxon>Glomeromycetes</taxon>
        <taxon>Diversisporales</taxon>
        <taxon>Gigasporaceae</taxon>
        <taxon>Racocetra</taxon>
    </lineage>
</organism>
<dbReference type="PANTHER" id="PTHR48006">
    <property type="entry name" value="LEUCINE-RICH REPEAT-CONTAINING PROTEIN DDB_G0281931-RELATED"/>
    <property type="match status" value="1"/>
</dbReference>
<dbReference type="PANTHER" id="PTHR48006:SF34">
    <property type="entry name" value="OS08G0203700 PROTEIN"/>
    <property type="match status" value="1"/>
</dbReference>
<keyword evidence="1 3" id="KW-0547">Nucleotide-binding</keyword>
<feature type="compositionally biased region" description="Polar residues" evidence="4">
    <location>
        <begin position="1"/>
        <end position="12"/>
    </location>
</feature>
<evidence type="ECO:0000259" key="5">
    <source>
        <dbReference type="PROSITE" id="PS50011"/>
    </source>
</evidence>
<dbReference type="SMART" id="SM00220">
    <property type="entry name" value="S_TKc"/>
    <property type="match status" value="1"/>
</dbReference>
<evidence type="ECO:0000256" key="4">
    <source>
        <dbReference type="SAM" id="MobiDB-lite"/>
    </source>
</evidence>